<evidence type="ECO:0000256" key="1">
    <source>
        <dbReference type="SAM" id="MobiDB-lite"/>
    </source>
</evidence>
<reference evidence="2 3" key="1">
    <citation type="journal article" date="2018" name="Front. Plant Sci.">
        <title>Red Clover (Trifolium pratense) and Zigzag Clover (T. medium) - A Picture of Genomic Similarities and Differences.</title>
        <authorList>
            <person name="Dluhosova J."/>
            <person name="Istvanek J."/>
            <person name="Nedelnik J."/>
            <person name="Repkova J."/>
        </authorList>
    </citation>
    <scope>NUCLEOTIDE SEQUENCE [LARGE SCALE GENOMIC DNA]</scope>
    <source>
        <strain evidence="3">cv. 10/8</strain>
        <tissue evidence="2">Leaf</tissue>
    </source>
</reference>
<sequence length="100" mass="11310">KEALEGINSLCDKMNIRREGKVNGNNKAKKSIVGDPWNVKKAKGAPKIKKPHRKQRSCTHCRMPDHAIQRCPILARIDVDEEEGAEEEKKDEDSIAEYVS</sequence>
<dbReference type="Proteomes" id="UP000265520">
    <property type="component" value="Unassembled WGS sequence"/>
</dbReference>
<organism evidence="2 3">
    <name type="scientific">Trifolium medium</name>
    <dbReference type="NCBI Taxonomy" id="97028"/>
    <lineage>
        <taxon>Eukaryota</taxon>
        <taxon>Viridiplantae</taxon>
        <taxon>Streptophyta</taxon>
        <taxon>Embryophyta</taxon>
        <taxon>Tracheophyta</taxon>
        <taxon>Spermatophyta</taxon>
        <taxon>Magnoliopsida</taxon>
        <taxon>eudicotyledons</taxon>
        <taxon>Gunneridae</taxon>
        <taxon>Pentapetalae</taxon>
        <taxon>rosids</taxon>
        <taxon>fabids</taxon>
        <taxon>Fabales</taxon>
        <taxon>Fabaceae</taxon>
        <taxon>Papilionoideae</taxon>
        <taxon>50 kb inversion clade</taxon>
        <taxon>NPAAA clade</taxon>
        <taxon>Hologalegina</taxon>
        <taxon>IRL clade</taxon>
        <taxon>Trifolieae</taxon>
        <taxon>Trifolium</taxon>
    </lineage>
</organism>
<comment type="caution">
    <text evidence="2">The sequence shown here is derived from an EMBL/GenBank/DDBJ whole genome shotgun (WGS) entry which is preliminary data.</text>
</comment>
<protein>
    <submittedName>
        <fullName evidence="2">Uncharacterized protein</fullName>
    </submittedName>
</protein>
<feature type="region of interest" description="Disordered" evidence="1">
    <location>
        <begin position="81"/>
        <end position="100"/>
    </location>
</feature>
<feature type="non-terminal residue" evidence="2">
    <location>
        <position position="1"/>
    </location>
</feature>
<name>A0A392Q1S7_9FABA</name>
<keyword evidence="3" id="KW-1185">Reference proteome</keyword>
<feature type="region of interest" description="Disordered" evidence="1">
    <location>
        <begin position="21"/>
        <end position="59"/>
    </location>
</feature>
<dbReference type="EMBL" id="LXQA010107045">
    <property type="protein sequence ID" value="MCI17789.1"/>
    <property type="molecule type" value="Genomic_DNA"/>
</dbReference>
<evidence type="ECO:0000313" key="3">
    <source>
        <dbReference type="Proteomes" id="UP000265520"/>
    </source>
</evidence>
<dbReference type="AlphaFoldDB" id="A0A392Q1S7"/>
<evidence type="ECO:0000313" key="2">
    <source>
        <dbReference type="EMBL" id="MCI17789.1"/>
    </source>
</evidence>
<proteinExistence type="predicted"/>
<accession>A0A392Q1S7</accession>
<feature type="compositionally biased region" description="Basic residues" evidence="1">
    <location>
        <begin position="40"/>
        <end position="59"/>
    </location>
</feature>